<evidence type="ECO:0000256" key="7">
    <source>
        <dbReference type="SAM" id="SignalP"/>
    </source>
</evidence>
<evidence type="ECO:0000313" key="9">
    <source>
        <dbReference type="Proteomes" id="UP001373714"/>
    </source>
</evidence>
<dbReference type="AlphaFoldDB" id="A0AAV9VIA9"/>
<sequence length="310" mass="32848">MDLEPLRLPRSRLLCLFLSLLFFISTIGTVNGQDISNESSIYAFTDEDCTQRPRPRQPGTPDGECHIIATPNATSLTIANLGHGCTITAYSDINCSFDPTAIRENVCTSIGAFFLSFSVDNCTPSPPTTISTRIRPLSTSTTRTSTGTGTGTPQSTTGGSIPTGANNIDSDPPLATASSTPSSSTTSGLSAGAKAGIAVGVTILALIIAGLLVRHFFFRRRPATPPVAPDHTALDPTDPEKKGFLWRFARRKPSHMFPPPPAELGGSYPDQDMAQAQTQRLMPQAATVYELAAAQHGEQPGFRGGADEIK</sequence>
<evidence type="ECO:0000256" key="4">
    <source>
        <dbReference type="ARBA" id="ARBA00023136"/>
    </source>
</evidence>
<evidence type="ECO:0000256" key="1">
    <source>
        <dbReference type="ARBA" id="ARBA00004167"/>
    </source>
</evidence>
<gene>
    <name evidence="8" type="ORF">TWF730_005328</name>
</gene>
<accession>A0AAV9VIA9</accession>
<dbReference type="Proteomes" id="UP001373714">
    <property type="component" value="Unassembled WGS sequence"/>
</dbReference>
<feature type="chain" id="PRO_5043967754" evidence="7">
    <location>
        <begin position="33"/>
        <end position="310"/>
    </location>
</feature>
<evidence type="ECO:0000256" key="2">
    <source>
        <dbReference type="ARBA" id="ARBA00022692"/>
    </source>
</evidence>
<dbReference type="PANTHER" id="PTHR15549:SF26">
    <property type="entry name" value="AXIAL BUDDING PATTERN PROTEIN 2-RELATED"/>
    <property type="match status" value="1"/>
</dbReference>
<keyword evidence="7" id="KW-0732">Signal</keyword>
<keyword evidence="9" id="KW-1185">Reference proteome</keyword>
<feature type="transmembrane region" description="Helical" evidence="6">
    <location>
        <begin position="191"/>
        <end position="213"/>
    </location>
</feature>
<dbReference type="EMBL" id="JAVHNS010000002">
    <property type="protein sequence ID" value="KAK6361609.1"/>
    <property type="molecule type" value="Genomic_DNA"/>
</dbReference>
<proteinExistence type="predicted"/>
<keyword evidence="4 6" id="KW-0472">Membrane</keyword>
<keyword evidence="2 6" id="KW-0812">Transmembrane</keyword>
<reference evidence="8 9" key="1">
    <citation type="submission" date="2019-10" db="EMBL/GenBank/DDBJ databases">
        <authorList>
            <person name="Palmer J.M."/>
        </authorList>
    </citation>
    <scope>NUCLEOTIDE SEQUENCE [LARGE SCALE GENOMIC DNA]</scope>
    <source>
        <strain evidence="8 9">TWF730</strain>
    </source>
</reference>
<keyword evidence="3 6" id="KW-1133">Transmembrane helix</keyword>
<name>A0AAV9VIA9_9PEZI</name>
<feature type="region of interest" description="Disordered" evidence="5">
    <location>
        <begin position="127"/>
        <end position="190"/>
    </location>
</feature>
<dbReference type="GO" id="GO:0071944">
    <property type="term" value="C:cell periphery"/>
    <property type="evidence" value="ECO:0007669"/>
    <property type="project" value="UniProtKB-ARBA"/>
</dbReference>
<feature type="compositionally biased region" description="Low complexity" evidence="5">
    <location>
        <begin position="173"/>
        <end position="190"/>
    </location>
</feature>
<comment type="caution">
    <text evidence="8">The sequence shown here is derived from an EMBL/GenBank/DDBJ whole genome shotgun (WGS) entry which is preliminary data.</text>
</comment>
<protein>
    <submittedName>
        <fullName evidence="8">Uncharacterized protein</fullName>
    </submittedName>
</protein>
<comment type="subcellular location">
    <subcellularLocation>
        <location evidence="1">Membrane</location>
        <topology evidence="1">Single-pass membrane protein</topology>
    </subcellularLocation>
</comment>
<feature type="signal peptide" evidence="7">
    <location>
        <begin position="1"/>
        <end position="32"/>
    </location>
</feature>
<organism evidence="8 9">
    <name type="scientific">Orbilia blumenaviensis</name>
    <dbReference type="NCBI Taxonomy" id="1796055"/>
    <lineage>
        <taxon>Eukaryota</taxon>
        <taxon>Fungi</taxon>
        <taxon>Dikarya</taxon>
        <taxon>Ascomycota</taxon>
        <taxon>Pezizomycotina</taxon>
        <taxon>Orbiliomycetes</taxon>
        <taxon>Orbiliales</taxon>
        <taxon>Orbiliaceae</taxon>
        <taxon>Orbilia</taxon>
    </lineage>
</organism>
<evidence type="ECO:0000256" key="3">
    <source>
        <dbReference type="ARBA" id="ARBA00022989"/>
    </source>
</evidence>
<feature type="compositionally biased region" description="Low complexity" evidence="5">
    <location>
        <begin position="128"/>
        <end position="164"/>
    </location>
</feature>
<dbReference type="PANTHER" id="PTHR15549">
    <property type="entry name" value="PAIRED IMMUNOGLOBULIN-LIKE TYPE 2 RECEPTOR"/>
    <property type="match status" value="1"/>
</dbReference>
<evidence type="ECO:0000256" key="6">
    <source>
        <dbReference type="SAM" id="Phobius"/>
    </source>
</evidence>
<dbReference type="InterPro" id="IPR051694">
    <property type="entry name" value="Immunoregulatory_rcpt-like"/>
</dbReference>
<evidence type="ECO:0000313" key="8">
    <source>
        <dbReference type="EMBL" id="KAK6361609.1"/>
    </source>
</evidence>
<evidence type="ECO:0000256" key="5">
    <source>
        <dbReference type="SAM" id="MobiDB-lite"/>
    </source>
</evidence>
<dbReference type="GO" id="GO:0016020">
    <property type="term" value="C:membrane"/>
    <property type="evidence" value="ECO:0007669"/>
    <property type="project" value="UniProtKB-SubCell"/>
</dbReference>